<evidence type="ECO:0000313" key="4">
    <source>
        <dbReference type="EMBL" id="AHG87699.1"/>
    </source>
</evidence>
<evidence type="ECO:0000259" key="3">
    <source>
        <dbReference type="PROSITE" id="PS50110"/>
    </source>
</evidence>
<keyword evidence="5" id="KW-1185">Reference proteome</keyword>
<reference evidence="4 5" key="1">
    <citation type="journal article" date="2014" name="Genome Announc.">
        <title>Genome Sequence and Methylome of Soil Bacterium Gemmatirosa kalamazoonensis KBS708T, a Member of the Rarely Cultivated Gemmatimonadetes Phylum.</title>
        <authorList>
            <person name="Debruyn J.M."/>
            <person name="Radosevich M."/>
            <person name="Wommack K.E."/>
            <person name="Polson S.W."/>
            <person name="Hauser L.J."/>
            <person name="Fawaz M.N."/>
            <person name="Korlach J."/>
            <person name="Tsai Y.C."/>
        </authorList>
    </citation>
    <scope>NUCLEOTIDE SEQUENCE [LARGE SCALE GENOMIC DNA]</scope>
    <source>
        <strain evidence="4 5">KBS708</strain>
    </source>
</reference>
<dbReference type="PANTHER" id="PTHR44591">
    <property type="entry name" value="STRESS RESPONSE REGULATOR PROTEIN 1"/>
    <property type="match status" value="1"/>
</dbReference>
<dbReference type="InParanoid" id="W0R9D9"/>
<accession>W0R9D9</accession>
<evidence type="ECO:0000313" key="5">
    <source>
        <dbReference type="Proteomes" id="UP000019151"/>
    </source>
</evidence>
<dbReference type="PANTHER" id="PTHR44591:SF3">
    <property type="entry name" value="RESPONSE REGULATORY DOMAIN-CONTAINING PROTEIN"/>
    <property type="match status" value="1"/>
</dbReference>
<dbReference type="SMART" id="SM00448">
    <property type="entry name" value="REC"/>
    <property type="match status" value="1"/>
</dbReference>
<proteinExistence type="predicted"/>
<keyword evidence="1 2" id="KW-0597">Phosphoprotein</keyword>
<dbReference type="GO" id="GO:0000160">
    <property type="term" value="P:phosphorelay signal transduction system"/>
    <property type="evidence" value="ECO:0007669"/>
    <property type="project" value="InterPro"/>
</dbReference>
<dbReference type="InterPro" id="IPR001789">
    <property type="entry name" value="Sig_transdc_resp-reg_receiver"/>
</dbReference>
<organism evidence="4 5">
    <name type="scientific">Gemmatirosa kalamazoonensis</name>
    <dbReference type="NCBI Taxonomy" id="861299"/>
    <lineage>
        <taxon>Bacteria</taxon>
        <taxon>Pseudomonadati</taxon>
        <taxon>Gemmatimonadota</taxon>
        <taxon>Gemmatimonadia</taxon>
        <taxon>Gemmatimonadales</taxon>
        <taxon>Gemmatimonadaceae</taxon>
        <taxon>Gemmatirosa</taxon>
    </lineage>
</organism>
<protein>
    <submittedName>
        <fullName evidence="4">Response regulator receiver</fullName>
    </submittedName>
</protein>
<dbReference type="Gene3D" id="3.40.50.2300">
    <property type="match status" value="1"/>
</dbReference>
<evidence type="ECO:0000256" key="1">
    <source>
        <dbReference type="ARBA" id="ARBA00022553"/>
    </source>
</evidence>
<sequence>MILLIEDDLVTCHIMTALLKRLRHPHVVAHNGAEANEAVSKYPVDLMIADLMLPDTNGLDLIEQILVRPHLQDIPVMFCTAHADPKTVERALAVGAVDFVKKPLNVDAFAGRIERALKRAPARWESWREMIKRLRVDSRTFQPLLTLARDQLAELVQTLGRIREQKATVEEIGREELSARVLGVRGAALNVGAVRTVQLIDFLWSGRGSEEDVNDLHAALVIELSAFEQALQSRTSSYFSAAAAGGFGR</sequence>
<dbReference type="Pfam" id="PF00072">
    <property type="entry name" value="Response_reg"/>
    <property type="match status" value="1"/>
</dbReference>
<dbReference type="SUPFAM" id="SSF52172">
    <property type="entry name" value="CheY-like"/>
    <property type="match status" value="1"/>
</dbReference>
<dbReference type="AlphaFoldDB" id="W0R9D9"/>
<dbReference type="HOGENOM" id="CLU_1114554_0_0_0"/>
<evidence type="ECO:0000256" key="2">
    <source>
        <dbReference type="PROSITE-ProRule" id="PRU00169"/>
    </source>
</evidence>
<dbReference type="PROSITE" id="PS50110">
    <property type="entry name" value="RESPONSE_REGULATORY"/>
    <property type="match status" value="1"/>
</dbReference>
<dbReference type="STRING" id="861299.J421_0162"/>
<dbReference type="InterPro" id="IPR050595">
    <property type="entry name" value="Bact_response_regulator"/>
</dbReference>
<dbReference type="EMBL" id="CP007128">
    <property type="protein sequence ID" value="AHG87699.1"/>
    <property type="molecule type" value="Genomic_DNA"/>
</dbReference>
<gene>
    <name evidence="4" type="ORF">J421_0162</name>
</gene>
<dbReference type="eggNOG" id="COG3706">
    <property type="taxonomic scope" value="Bacteria"/>
</dbReference>
<dbReference type="InterPro" id="IPR011006">
    <property type="entry name" value="CheY-like_superfamily"/>
</dbReference>
<feature type="modified residue" description="4-aspartylphosphate" evidence="2">
    <location>
        <position position="50"/>
    </location>
</feature>
<dbReference type="OrthoDB" id="9811749at2"/>
<dbReference type="PATRIC" id="fig|861299.3.peg.164"/>
<dbReference type="RefSeq" id="WP_148306084.1">
    <property type="nucleotide sequence ID" value="NZ_CP007128.1"/>
</dbReference>
<name>W0R9D9_9BACT</name>
<dbReference type="KEGG" id="gba:J421_0162"/>
<feature type="domain" description="Response regulatory" evidence="3">
    <location>
        <begin position="1"/>
        <end position="117"/>
    </location>
</feature>
<dbReference type="Proteomes" id="UP000019151">
    <property type="component" value="Chromosome"/>
</dbReference>
<dbReference type="CDD" id="cd00156">
    <property type="entry name" value="REC"/>
    <property type="match status" value="1"/>
</dbReference>